<name>A0A076FGY7_9VIRU</name>
<gene>
    <name evidence="1" type="ORF">AaV_216</name>
</gene>
<organism evidence="1 2">
    <name type="scientific">Aureococcus anophagefferens virus</name>
    <dbReference type="NCBI Taxonomy" id="1474867"/>
    <lineage>
        <taxon>Viruses</taxon>
        <taxon>Varidnaviria</taxon>
        <taxon>Bamfordvirae</taxon>
        <taxon>Nucleocytoviricota</taxon>
        <taxon>Megaviricetes</taxon>
        <taxon>Imitervirales</taxon>
        <taxon>Schizomimiviridae</taxon>
        <taxon>Kratosvirus</taxon>
        <taxon>Kratosvirus quantuckense</taxon>
    </lineage>
</organism>
<dbReference type="KEGG" id="vg:20041688"/>
<reference evidence="1 2" key="1">
    <citation type="journal article" date="2014" name="Virology">
        <title>Genome of brown tide virus (AaV), the little giant of the Megaviridae, elucidates NCLDV genome expansion and host-virus coevolution.</title>
        <authorList>
            <person name="Moniruzzaman M."/>
            <person name="LeCleir G.R."/>
            <person name="Brown C.M."/>
            <person name="Gobler C.J."/>
            <person name="Bidle K.D."/>
            <person name="Wilson W.H."/>
            <person name="Wilhelm S.W."/>
        </authorList>
    </citation>
    <scope>NUCLEOTIDE SEQUENCE [LARGE SCALE GENOMIC DNA]</scope>
    <source>
        <strain evidence="1">BtV-01</strain>
    </source>
</reference>
<dbReference type="Proteomes" id="UP000028667">
    <property type="component" value="Segment"/>
</dbReference>
<proteinExistence type="predicted"/>
<evidence type="ECO:0000313" key="2">
    <source>
        <dbReference type="Proteomes" id="UP000028667"/>
    </source>
</evidence>
<accession>A0A076FGY7</accession>
<protein>
    <submittedName>
        <fullName evidence="1">Uncharacterized protein</fullName>
    </submittedName>
</protein>
<evidence type="ECO:0000313" key="1">
    <source>
        <dbReference type="EMBL" id="AII17007.1"/>
    </source>
</evidence>
<sequence length="143" mass="16415">MTSNLKQFNTSLIKFVGELKQMNIGLASELSQLENFLEITHINARAVISIFQKYFLTDLFIQNILKNNISFFILYNNFNNIPEKDKEIAISVIGKIQTLAKTLQDKDENDKISTILKNLKILAYFAYSDLGINANEKFKSLML</sequence>
<dbReference type="RefSeq" id="YP_009052290.1">
    <property type="nucleotide sequence ID" value="NC_024697.1"/>
</dbReference>
<dbReference type="EMBL" id="KJ645900">
    <property type="protein sequence ID" value="AII17007.1"/>
    <property type="molecule type" value="Genomic_DNA"/>
</dbReference>
<keyword evidence="2" id="KW-1185">Reference proteome</keyword>
<dbReference type="GeneID" id="20041688"/>